<keyword evidence="1" id="KW-1133">Transmembrane helix</keyword>
<keyword evidence="1" id="KW-0812">Transmembrane</keyword>
<protein>
    <recommendedName>
        <fullName evidence="4">Betaine lipid synthase</fullName>
    </recommendedName>
</protein>
<keyword evidence="3" id="KW-1185">Reference proteome</keyword>
<dbReference type="CDD" id="cd02440">
    <property type="entry name" value="AdoMet_MTases"/>
    <property type="match status" value="1"/>
</dbReference>
<dbReference type="Pfam" id="PF13489">
    <property type="entry name" value="Methyltransf_23"/>
    <property type="match status" value="1"/>
</dbReference>
<dbReference type="InterPro" id="IPR021829">
    <property type="entry name" value="DUF3419"/>
</dbReference>
<dbReference type="AlphaFoldDB" id="A0A7C8IFQ9"/>
<evidence type="ECO:0008006" key="4">
    <source>
        <dbReference type="Google" id="ProtNLM"/>
    </source>
</evidence>
<dbReference type="EMBL" id="JAADJZ010000010">
    <property type="protein sequence ID" value="KAF2871887.1"/>
    <property type="molecule type" value="Genomic_DNA"/>
</dbReference>
<dbReference type="InterPro" id="IPR029063">
    <property type="entry name" value="SAM-dependent_MTases_sf"/>
</dbReference>
<organism evidence="2 3">
    <name type="scientific">Massariosphaeria phaeospora</name>
    <dbReference type="NCBI Taxonomy" id="100035"/>
    <lineage>
        <taxon>Eukaryota</taxon>
        <taxon>Fungi</taxon>
        <taxon>Dikarya</taxon>
        <taxon>Ascomycota</taxon>
        <taxon>Pezizomycotina</taxon>
        <taxon>Dothideomycetes</taxon>
        <taxon>Pleosporomycetidae</taxon>
        <taxon>Pleosporales</taxon>
        <taxon>Pleosporales incertae sedis</taxon>
        <taxon>Massariosphaeria</taxon>
    </lineage>
</organism>
<dbReference type="PANTHER" id="PTHR47473">
    <property type="entry name" value="BTA1P"/>
    <property type="match status" value="1"/>
</dbReference>
<dbReference type="PANTHER" id="PTHR47473:SF1">
    <property type="entry name" value="METHYLTRANSFERASE DOMAIN-CONTAINING PROTEIN"/>
    <property type="match status" value="1"/>
</dbReference>
<reference evidence="2 3" key="1">
    <citation type="submission" date="2020-01" db="EMBL/GenBank/DDBJ databases">
        <authorList>
            <consortium name="DOE Joint Genome Institute"/>
            <person name="Haridas S."/>
            <person name="Albert R."/>
            <person name="Binder M."/>
            <person name="Bloem J."/>
            <person name="Labutti K."/>
            <person name="Salamov A."/>
            <person name="Andreopoulos B."/>
            <person name="Baker S.E."/>
            <person name="Barry K."/>
            <person name="Bills G."/>
            <person name="Bluhm B.H."/>
            <person name="Cannon C."/>
            <person name="Castanera R."/>
            <person name="Culley D.E."/>
            <person name="Daum C."/>
            <person name="Ezra D."/>
            <person name="Gonzalez J.B."/>
            <person name="Henrissat B."/>
            <person name="Kuo A."/>
            <person name="Liang C."/>
            <person name="Lipzen A."/>
            <person name="Lutzoni F."/>
            <person name="Magnuson J."/>
            <person name="Mondo S."/>
            <person name="Nolan M."/>
            <person name="Ohm R."/>
            <person name="Pangilinan J."/>
            <person name="Park H.-J.H."/>
            <person name="Ramirez L."/>
            <person name="Alfaro M."/>
            <person name="Sun H."/>
            <person name="Tritt A."/>
            <person name="Yoshinaga Y."/>
            <person name="Zwiers L.-H.L."/>
            <person name="Turgeon B.G."/>
            <person name="Goodwin S.B."/>
            <person name="Spatafora J.W."/>
            <person name="Crous P.W."/>
            <person name="Grigoriev I.V."/>
        </authorList>
    </citation>
    <scope>NUCLEOTIDE SEQUENCE [LARGE SCALE GENOMIC DNA]</scope>
    <source>
        <strain evidence="2 3">CBS 611.86</strain>
    </source>
</reference>
<dbReference type="SUPFAM" id="SSF53335">
    <property type="entry name" value="S-adenosyl-L-methionine-dependent methyltransferases"/>
    <property type="match status" value="1"/>
</dbReference>
<dbReference type="Gene3D" id="3.40.50.150">
    <property type="entry name" value="Vaccinia Virus protein VP39"/>
    <property type="match status" value="1"/>
</dbReference>
<gene>
    <name evidence="2" type="ORF">BDV95DRAFT_492370</name>
</gene>
<name>A0A7C8IFQ9_9PLEO</name>
<keyword evidence="1" id="KW-0472">Membrane</keyword>
<proteinExistence type="predicted"/>
<evidence type="ECO:0000313" key="3">
    <source>
        <dbReference type="Proteomes" id="UP000481861"/>
    </source>
</evidence>
<dbReference type="OrthoDB" id="10253390at2759"/>
<feature type="transmembrane region" description="Helical" evidence="1">
    <location>
        <begin position="12"/>
        <end position="36"/>
    </location>
</feature>
<dbReference type="Pfam" id="PF11899">
    <property type="entry name" value="DUF3419"/>
    <property type="match status" value="1"/>
</dbReference>
<accession>A0A7C8IFQ9</accession>
<dbReference type="Proteomes" id="UP000481861">
    <property type="component" value="Unassembled WGS sequence"/>
</dbReference>
<evidence type="ECO:0000256" key="1">
    <source>
        <dbReference type="SAM" id="Phobius"/>
    </source>
</evidence>
<comment type="caution">
    <text evidence="2">The sequence shown here is derived from an EMBL/GenBank/DDBJ whole genome shotgun (WGS) entry which is preliminary data.</text>
</comment>
<evidence type="ECO:0000313" key="2">
    <source>
        <dbReference type="EMBL" id="KAF2871887.1"/>
    </source>
</evidence>
<sequence length="838" mass="94528">MSALSAVIPRDPFQLLTISLCVIGIFLATIFGLALVPKGKPEQKPSTLQAYLKFFYACFVKPHTGDETGNQQDALESFYKAQAEVYDATRTRLLRGREDMLGLVAAQLKHRAEVGLISQRPVWVDIGGGTGHNVEQMGEFLSVPDFFRSVYVVDLSPSLCEMARKRFTRLGWQNVKVICQDARAFRLHEHESEAHQRKQKSLQGQIVRDLDENADAGGAELVTMSYALSMIPEFYPVIDSISSLVSSNGLVGVVDFYVQNQIEYQSRNYTGGVIDRHCMWISRVFWRTWFEIDRVNLEAARRDYLEYRFGTVISVNARNNFFGVRLPYYIWVGCSKHHGTSTAKLAEIDAAATESPYLSALDLQTGPVQTDVEVRSKAYESAIVNLQSSLPLPSTWYQNHHWRIHYDESLRKHTRFNNSYIYAFTWEDDRADARLLKVTPDDVILAITSAGDNILSFALDNPRRIHAVDLNPTQNHLLELKVAAFTALGYADVWKCFGEGRHADFRALLIRRLSPHMSSAAFQYWLQNGPGVFSTKGKGKGLYYSGGSGNALALVGWLFRVLGLSAEVQTLCAAQTLNEQREVWRRSIKTVLHSRLLTWAVLGNEKWLWKALGVPPAQRDMIEEDYRKQADFDADATTPQAAAPPRTHTSGHAVYEYVLATFEPVVTTTLLSTSNHYYLLALLGHYTPASHPTYLSPKSHLKLSRPAAFHGLRIHTDEISEVIARMRPGTLTIVVVMDSMDWFPREGKQALRQIRALNRALKVKGRVMLRSAGLRPWYVGVFEGEGFACKRVACRVPGSCVDRVNMYASTWICTKERSIEQEDVKLNLRKSSMGELKI</sequence>